<protein>
    <submittedName>
        <fullName evidence="2">Uncharacterized protein</fullName>
    </submittedName>
</protein>
<dbReference type="EMBL" id="JAASRM010000001">
    <property type="protein sequence ID" value="NIK87962.1"/>
    <property type="molecule type" value="Genomic_DNA"/>
</dbReference>
<evidence type="ECO:0000256" key="1">
    <source>
        <dbReference type="SAM" id="SignalP"/>
    </source>
</evidence>
<keyword evidence="3" id="KW-1185">Reference proteome</keyword>
<dbReference type="RefSeq" id="WP_167081995.1">
    <property type="nucleotide sequence ID" value="NZ_BAAADC010000001.1"/>
</dbReference>
<comment type="caution">
    <text evidence="2">The sequence shown here is derived from an EMBL/GenBank/DDBJ whole genome shotgun (WGS) entry which is preliminary data.</text>
</comment>
<organism evidence="2 3">
    <name type="scientific">Rhizomicrobium palustre</name>
    <dbReference type="NCBI Taxonomy" id="189966"/>
    <lineage>
        <taxon>Bacteria</taxon>
        <taxon>Pseudomonadati</taxon>
        <taxon>Pseudomonadota</taxon>
        <taxon>Alphaproteobacteria</taxon>
        <taxon>Micropepsales</taxon>
        <taxon>Micropepsaceae</taxon>
        <taxon>Rhizomicrobium</taxon>
    </lineage>
</organism>
<dbReference type="Proteomes" id="UP000570514">
    <property type="component" value="Unassembled WGS sequence"/>
</dbReference>
<dbReference type="AlphaFoldDB" id="A0A846MY28"/>
<gene>
    <name evidence="2" type="ORF">FHS83_001280</name>
</gene>
<sequence length="406" mass="44596">MANLRAGRNLFIRAAMHNPAMIRRILLGLLAVFAITTAEAAQTPEARYAAALAVLEAKCGDDCGFGVDESNPEEVKALDALWDATQDWTLAFLESNPGIALEPLKTELLNRHPPTFQSPSIAPDWVTSLADDLYAFSTRWDQIGTAFLVGKRNGRWTVLWDVRKTDTRHFPVLNAWRTDHGGGACRDDDLGYACGSLSGGIFPLKPDAEGKLRFGLGGTYAQGGGFTFTKQISFWRWDGKNAEPLLAHTYQQYIEDSQASVPDTPSRIVVRVKDKFKSVGVCCAGRQLNWTFRILPDRIEDQGKKPLYPEADAVDAVYAALQDHRSAEGAATPAALSFMGRNLPDGLGNFVTRRSGSGATVCLSSDAFESFFVRFRLVRRGGKFFIAKAERVAGDLDQHCSRQKGE</sequence>
<evidence type="ECO:0000313" key="2">
    <source>
        <dbReference type="EMBL" id="NIK87962.1"/>
    </source>
</evidence>
<evidence type="ECO:0000313" key="3">
    <source>
        <dbReference type="Proteomes" id="UP000570514"/>
    </source>
</evidence>
<reference evidence="2 3" key="1">
    <citation type="submission" date="2020-03" db="EMBL/GenBank/DDBJ databases">
        <title>Genomic Encyclopedia of Type Strains, Phase IV (KMG-IV): sequencing the most valuable type-strain genomes for metagenomic binning, comparative biology and taxonomic classification.</title>
        <authorList>
            <person name="Goeker M."/>
        </authorList>
    </citation>
    <scope>NUCLEOTIDE SEQUENCE [LARGE SCALE GENOMIC DNA]</scope>
    <source>
        <strain evidence="2 3">DSM 19867</strain>
    </source>
</reference>
<name>A0A846MY28_9PROT</name>
<accession>A0A846MY28</accession>
<feature type="chain" id="PRO_5032541564" evidence="1">
    <location>
        <begin position="41"/>
        <end position="406"/>
    </location>
</feature>
<proteinExistence type="predicted"/>
<feature type="signal peptide" evidence="1">
    <location>
        <begin position="1"/>
        <end position="40"/>
    </location>
</feature>
<keyword evidence="1" id="KW-0732">Signal</keyword>